<dbReference type="PROSITE" id="PS50850">
    <property type="entry name" value="MFS"/>
    <property type="match status" value="1"/>
</dbReference>
<evidence type="ECO:0000256" key="2">
    <source>
        <dbReference type="ARBA" id="ARBA00022448"/>
    </source>
</evidence>
<evidence type="ECO:0000313" key="8">
    <source>
        <dbReference type="EMBL" id="KAJ1974188.1"/>
    </source>
</evidence>
<feature type="transmembrane region" description="Helical" evidence="6">
    <location>
        <begin position="398"/>
        <end position="421"/>
    </location>
</feature>
<dbReference type="PANTHER" id="PTHR23502">
    <property type="entry name" value="MAJOR FACILITATOR SUPERFAMILY"/>
    <property type="match status" value="1"/>
</dbReference>
<evidence type="ECO:0000313" key="9">
    <source>
        <dbReference type="Proteomes" id="UP001151582"/>
    </source>
</evidence>
<protein>
    <recommendedName>
        <fullName evidence="7">Major facilitator superfamily (MFS) profile domain-containing protein</fullName>
    </recommendedName>
</protein>
<evidence type="ECO:0000256" key="3">
    <source>
        <dbReference type="ARBA" id="ARBA00022692"/>
    </source>
</evidence>
<feature type="transmembrane region" description="Helical" evidence="6">
    <location>
        <begin position="77"/>
        <end position="97"/>
    </location>
</feature>
<feature type="transmembrane region" description="Helical" evidence="6">
    <location>
        <begin position="174"/>
        <end position="194"/>
    </location>
</feature>
<dbReference type="SUPFAM" id="SSF103473">
    <property type="entry name" value="MFS general substrate transporter"/>
    <property type="match status" value="1"/>
</dbReference>
<dbReference type="OrthoDB" id="5296287at2759"/>
<feature type="transmembrane region" description="Helical" evidence="6">
    <location>
        <begin position="206"/>
        <end position="227"/>
    </location>
</feature>
<feature type="transmembrane region" description="Helical" evidence="6">
    <location>
        <begin position="334"/>
        <end position="358"/>
    </location>
</feature>
<comment type="subcellular location">
    <subcellularLocation>
        <location evidence="1">Membrane</location>
        <topology evidence="1">Multi-pass membrane protein</topology>
    </subcellularLocation>
</comment>
<dbReference type="GO" id="GO:0005886">
    <property type="term" value="C:plasma membrane"/>
    <property type="evidence" value="ECO:0007669"/>
    <property type="project" value="TreeGrafter"/>
</dbReference>
<feature type="transmembrane region" description="Helical" evidence="6">
    <location>
        <begin position="145"/>
        <end position="168"/>
    </location>
</feature>
<dbReference type="Pfam" id="PF07690">
    <property type="entry name" value="MFS_1"/>
    <property type="match status" value="1"/>
</dbReference>
<dbReference type="Proteomes" id="UP001151582">
    <property type="component" value="Unassembled WGS sequence"/>
</dbReference>
<keyword evidence="5 6" id="KW-0472">Membrane</keyword>
<feature type="transmembrane region" description="Helical" evidence="6">
    <location>
        <begin position="427"/>
        <end position="453"/>
    </location>
</feature>
<feature type="domain" description="Major facilitator superfamily (MFS) profile" evidence="7">
    <location>
        <begin position="79"/>
        <end position="519"/>
    </location>
</feature>
<gene>
    <name evidence="8" type="ORF">H4R34_004810</name>
</gene>
<keyword evidence="3 6" id="KW-0812">Transmembrane</keyword>
<proteinExistence type="predicted"/>
<dbReference type="InterPro" id="IPR020846">
    <property type="entry name" value="MFS_dom"/>
</dbReference>
<dbReference type="GO" id="GO:0022857">
    <property type="term" value="F:transmembrane transporter activity"/>
    <property type="evidence" value="ECO:0007669"/>
    <property type="project" value="InterPro"/>
</dbReference>
<keyword evidence="4 6" id="KW-1133">Transmembrane helix</keyword>
<organism evidence="8 9">
    <name type="scientific">Dimargaris verticillata</name>
    <dbReference type="NCBI Taxonomy" id="2761393"/>
    <lineage>
        <taxon>Eukaryota</taxon>
        <taxon>Fungi</taxon>
        <taxon>Fungi incertae sedis</taxon>
        <taxon>Zoopagomycota</taxon>
        <taxon>Kickxellomycotina</taxon>
        <taxon>Dimargaritomycetes</taxon>
        <taxon>Dimargaritales</taxon>
        <taxon>Dimargaritaceae</taxon>
        <taxon>Dimargaris</taxon>
    </lineage>
</organism>
<dbReference type="AlphaFoldDB" id="A0A9W8B3G9"/>
<keyword evidence="9" id="KW-1185">Reference proteome</keyword>
<feature type="transmembrane region" description="Helical" evidence="6">
    <location>
        <begin position="117"/>
        <end position="133"/>
    </location>
</feature>
<evidence type="ECO:0000256" key="4">
    <source>
        <dbReference type="ARBA" id="ARBA00022989"/>
    </source>
</evidence>
<dbReference type="Gene3D" id="1.20.1250.20">
    <property type="entry name" value="MFS general substrate transporter like domains"/>
    <property type="match status" value="1"/>
</dbReference>
<reference evidence="8" key="1">
    <citation type="submission" date="2022-07" db="EMBL/GenBank/DDBJ databases">
        <title>Phylogenomic reconstructions and comparative analyses of Kickxellomycotina fungi.</title>
        <authorList>
            <person name="Reynolds N.K."/>
            <person name="Stajich J.E."/>
            <person name="Barry K."/>
            <person name="Grigoriev I.V."/>
            <person name="Crous P."/>
            <person name="Smith M.E."/>
        </authorList>
    </citation>
    <scope>NUCLEOTIDE SEQUENCE</scope>
    <source>
        <strain evidence="8">RSA 567</strain>
    </source>
</reference>
<evidence type="ECO:0000256" key="6">
    <source>
        <dbReference type="SAM" id="Phobius"/>
    </source>
</evidence>
<dbReference type="EMBL" id="JANBQB010000690">
    <property type="protein sequence ID" value="KAJ1974188.1"/>
    <property type="molecule type" value="Genomic_DNA"/>
</dbReference>
<name>A0A9W8B3G9_9FUNG</name>
<feature type="transmembrane region" description="Helical" evidence="6">
    <location>
        <begin position="460"/>
        <end position="481"/>
    </location>
</feature>
<evidence type="ECO:0000256" key="1">
    <source>
        <dbReference type="ARBA" id="ARBA00004141"/>
    </source>
</evidence>
<evidence type="ECO:0000259" key="7">
    <source>
        <dbReference type="PROSITE" id="PS50850"/>
    </source>
</evidence>
<evidence type="ECO:0000256" key="5">
    <source>
        <dbReference type="ARBA" id="ARBA00023136"/>
    </source>
</evidence>
<dbReference type="CDD" id="cd17323">
    <property type="entry name" value="MFS_Tpo1_MDR_like"/>
    <property type="match status" value="1"/>
</dbReference>
<comment type="caution">
    <text evidence="8">The sequence shown here is derived from an EMBL/GenBank/DDBJ whole genome shotgun (WGS) entry which is preliminary data.</text>
</comment>
<dbReference type="InterPro" id="IPR011701">
    <property type="entry name" value="MFS"/>
</dbReference>
<dbReference type="InterPro" id="IPR036259">
    <property type="entry name" value="MFS_trans_sf"/>
</dbReference>
<sequence>MSDHTESPATMKGPLQQLNFETGLHAQQMPGSETRSPTLNVSDCSSTSTQGGLYAHEKFSDDNLAHPYTTISPGHKVFIVIVVSLSGALAPFASNIFLPSLTDIAADLVSTVEEINVAVSVFMLGLAVAPVLWGPMADQFGRRYVYALSTLVCMAASIGCALATSAPMLLGMRFWQAFGGSCTMVIGAGTISDIYEPFQRGTAMGVYFGGSMFGPVLGTIIGGYLAEALGWRWTFWLTAILSGVFFALLTFAIPETHRGILARKCQILLKGLPADIHLQPAPQFSWRAMNVFSILPCLQFSYVLIPVVATAVVYSSYYAMTTAYSMLLRQEYHFATGTIGLCYLAIGAGNIVGCVVCGPAVDYTFNRRCHQLERAESDQVETGSTVGSMSPVDQPYEYRLPSVVVLTGLVPLGLAAFGWTMQFQTAVVFPLISGFFVGFGMNVLVSGASTYLIDVFTAKGASVVSVMTLIRSLYCALWTGVIELVMKSWGVGWAFTFLGLTCLVVTGALALLFVCGQRWRTARPPTQFLLSD</sequence>
<feature type="transmembrane region" description="Helical" evidence="6">
    <location>
        <begin position="493"/>
        <end position="514"/>
    </location>
</feature>
<feature type="transmembrane region" description="Helical" evidence="6">
    <location>
        <begin position="291"/>
        <end position="314"/>
    </location>
</feature>
<feature type="transmembrane region" description="Helical" evidence="6">
    <location>
        <begin position="233"/>
        <end position="254"/>
    </location>
</feature>
<keyword evidence="2" id="KW-0813">Transport</keyword>
<accession>A0A9W8B3G9</accession>
<dbReference type="PANTHER" id="PTHR23502:SF51">
    <property type="entry name" value="QUINIDINE RESISTANCE PROTEIN 1-RELATED"/>
    <property type="match status" value="1"/>
</dbReference>